<organism evidence="1 2">
    <name type="scientific">Patagioenas fasciata monilis</name>
    <dbReference type="NCBI Taxonomy" id="372326"/>
    <lineage>
        <taxon>Eukaryota</taxon>
        <taxon>Metazoa</taxon>
        <taxon>Chordata</taxon>
        <taxon>Craniata</taxon>
        <taxon>Vertebrata</taxon>
        <taxon>Euteleostomi</taxon>
        <taxon>Archelosauria</taxon>
        <taxon>Archosauria</taxon>
        <taxon>Dinosauria</taxon>
        <taxon>Saurischia</taxon>
        <taxon>Theropoda</taxon>
        <taxon>Coelurosauria</taxon>
        <taxon>Aves</taxon>
        <taxon>Neognathae</taxon>
        <taxon>Neoaves</taxon>
        <taxon>Columbimorphae</taxon>
        <taxon>Columbiformes</taxon>
        <taxon>Columbidae</taxon>
        <taxon>Patagioenas</taxon>
    </lineage>
</organism>
<protein>
    <submittedName>
        <fullName evidence="1">Uncharacterized protein</fullName>
    </submittedName>
</protein>
<sequence length="111" mass="12555">MLQVAKGACRYRVLIKKEAHAILQKNMKVNTGDLSHTAPVRVTVHARHDCSCQLEIIETEGTCRPGAPEKFLTFTEFAGTPVHLPTEHGWVHSRWLSKKINIQLRMLSRSP</sequence>
<dbReference type="Proteomes" id="UP000190648">
    <property type="component" value="Unassembled WGS sequence"/>
</dbReference>
<proteinExistence type="predicted"/>
<dbReference type="EMBL" id="LSYS01001584">
    <property type="protein sequence ID" value="OPJ87885.1"/>
    <property type="molecule type" value="Genomic_DNA"/>
</dbReference>
<reference evidence="1 2" key="1">
    <citation type="submission" date="2016-02" db="EMBL/GenBank/DDBJ databases">
        <title>Band-tailed pigeon sequencing and assembly.</title>
        <authorList>
            <person name="Soares A.E."/>
            <person name="Novak B.J."/>
            <person name="Rice E.S."/>
            <person name="O'Connell B."/>
            <person name="Chang D."/>
            <person name="Weber S."/>
            <person name="Shapiro B."/>
        </authorList>
    </citation>
    <scope>NUCLEOTIDE SEQUENCE [LARGE SCALE GENOMIC DNA]</scope>
    <source>
        <strain evidence="1">BTP2013</strain>
        <tissue evidence="1">Blood</tissue>
    </source>
</reference>
<keyword evidence="2" id="KW-1185">Reference proteome</keyword>
<accession>A0A1V4KU52</accession>
<evidence type="ECO:0000313" key="1">
    <source>
        <dbReference type="EMBL" id="OPJ87885.1"/>
    </source>
</evidence>
<comment type="caution">
    <text evidence="1">The sequence shown here is derived from an EMBL/GenBank/DDBJ whole genome shotgun (WGS) entry which is preliminary data.</text>
</comment>
<gene>
    <name evidence="1" type="ORF">AV530_007958</name>
</gene>
<dbReference type="AlphaFoldDB" id="A0A1V4KU52"/>
<name>A0A1V4KU52_PATFA</name>
<evidence type="ECO:0000313" key="2">
    <source>
        <dbReference type="Proteomes" id="UP000190648"/>
    </source>
</evidence>